<keyword evidence="3" id="KW-1185">Reference proteome</keyword>
<gene>
    <name evidence="2" type="ORF">DSCA_52470</name>
</gene>
<organism evidence="2 3">
    <name type="scientific">Desulfosarcina alkanivorans</name>
    <dbReference type="NCBI Taxonomy" id="571177"/>
    <lineage>
        <taxon>Bacteria</taxon>
        <taxon>Pseudomonadati</taxon>
        <taxon>Thermodesulfobacteriota</taxon>
        <taxon>Desulfobacteria</taxon>
        <taxon>Desulfobacterales</taxon>
        <taxon>Desulfosarcinaceae</taxon>
        <taxon>Desulfosarcina</taxon>
    </lineage>
</organism>
<dbReference type="Proteomes" id="UP000427906">
    <property type="component" value="Chromosome"/>
</dbReference>
<evidence type="ECO:0000313" key="2">
    <source>
        <dbReference type="EMBL" id="BBO71317.1"/>
    </source>
</evidence>
<evidence type="ECO:0000256" key="1">
    <source>
        <dbReference type="SAM" id="Phobius"/>
    </source>
</evidence>
<keyword evidence="1" id="KW-1133">Transmembrane helix</keyword>
<evidence type="ECO:0000313" key="3">
    <source>
        <dbReference type="Proteomes" id="UP000427906"/>
    </source>
</evidence>
<keyword evidence="1" id="KW-0812">Transmembrane</keyword>
<feature type="transmembrane region" description="Helical" evidence="1">
    <location>
        <begin position="6"/>
        <end position="28"/>
    </location>
</feature>
<dbReference type="AlphaFoldDB" id="A0A5K7Z3W2"/>
<accession>A0A5K7Z3W2</accession>
<keyword evidence="1" id="KW-0472">Membrane</keyword>
<proteinExistence type="predicted"/>
<name>A0A5K7Z3W2_9BACT</name>
<dbReference type="EMBL" id="AP021874">
    <property type="protein sequence ID" value="BBO71317.1"/>
    <property type="molecule type" value="Genomic_DNA"/>
</dbReference>
<reference evidence="2 3" key="1">
    <citation type="submission" date="2019-11" db="EMBL/GenBank/DDBJ databases">
        <title>Comparative genomics of hydrocarbon-degrading Desulfosarcina strains.</title>
        <authorList>
            <person name="Watanabe M."/>
            <person name="Kojima H."/>
            <person name="Fukui M."/>
        </authorList>
    </citation>
    <scope>NUCLEOTIDE SEQUENCE [LARGE SCALE GENOMIC DNA]</scope>
    <source>
        <strain evidence="2 3">PL12</strain>
    </source>
</reference>
<dbReference type="KEGG" id="dalk:DSCA_52470"/>
<protein>
    <submittedName>
        <fullName evidence="2">Uncharacterized protein</fullName>
    </submittedName>
</protein>
<sequence>MISGTAVFLGLFNNLAIFIVLIAVYSVLNSFLRTWGGRYDKLQWESLTGYFPA</sequence>